<protein>
    <submittedName>
        <fullName evidence="1">Uncharacterized protein</fullName>
    </submittedName>
</protein>
<organism evidence="1 2">
    <name type="scientific">Bacillus salacetis</name>
    <dbReference type="NCBI Taxonomy" id="2315464"/>
    <lineage>
        <taxon>Bacteria</taxon>
        <taxon>Bacillati</taxon>
        <taxon>Bacillota</taxon>
        <taxon>Bacilli</taxon>
        <taxon>Bacillales</taxon>
        <taxon>Bacillaceae</taxon>
        <taxon>Bacillus</taxon>
    </lineage>
</organism>
<accession>A0A3A1R372</accession>
<comment type="caution">
    <text evidence="1">The sequence shown here is derived from an EMBL/GenBank/DDBJ whole genome shotgun (WGS) entry which is preliminary data.</text>
</comment>
<dbReference type="AlphaFoldDB" id="A0A3A1R372"/>
<evidence type="ECO:0000313" key="2">
    <source>
        <dbReference type="Proteomes" id="UP000265801"/>
    </source>
</evidence>
<gene>
    <name evidence="1" type="ORF">D3H55_08335</name>
</gene>
<dbReference type="EMBL" id="QXIR01000009">
    <property type="protein sequence ID" value="RIW35046.1"/>
    <property type="molecule type" value="Genomic_DNA"/>
</dbReference>
<keyword evidence="2" id="KW-1185">Reference proteome</keyword>
<evidence type="ECO:0000313" key="1">
    <source>
        <dbReference type="EMBL" id="RIW35046.1"/>
    </source>
</evidence>
<sequence>MVYSMTHRPGEEDFNRWLQTKYHIKCSTVSCTMKEAETGKLRTLLVIGSRTKEGYLIFNTVSKTFEGKDGNHTTIKALGFLGHYYTIVEELEPQSERG</sequence>
<proteinExistence type="predicted"/>
<reference evidence="1 2" key="1">
    <citation type="submission" date="2018-09" db="EMBL/GenBank/DDBJ databases">
        <title>Bacillus saliacetes sp. nov., isolated from Thai shrimp paste (Ka-pi).</title>
        <authorList>
            <person name="Daroonpunt R."/>
            <person name="Tanasupawat S."/>
            <person name="Yiamsombut S."/>
        </authorList>
    </citation>
    <scope>NUCLEOTIDE SEQUENCE [LARGE SCALE GENOMIC DNA]</scope>
    <source>
        <strain evidence="1 2">SKP7-4</strain>
    </source>
</reference>
<dbReference type="Proteomes" id="UP000265801">
    <property type="component" value="Unassembled WGS sequence"/>
</dbReference>
<name>A0A3A1R372_9BACI</name>